<reference evidence="2 3" key="1">
    <citation type="submission" date="2023-03" db="EMBL/GenBank/DDBJ databases">
        <title>Genome insight into feeding habits of ladybird beetles.</title>
        <authorList>
            <person name="Li H.-S."/>
            <person name="Huang Y.-H."/>
            <person name="Pang H."/>
        </authorList>
    </citation>
    <scope>NUCLEOTIDE SEQUENCE [LARGE SCALE GENOMIC DNA]</scope>
    <source>
        <strain evidence="2">SYSU_2023b</strain>
        <tissue evidence="2">Whole body</tissue>
    </source>
</reference>
<accession>A0AAW1UV11</accession>
<feature type="transmembrane region" description="Helical" evidence="1">
    <location>
        <begin position="20"/>
        <end position="40"/>
    </location>
</feature>
<keyword evidence="1" id="KW-1133">Transmembrane helix</keyword>
<sequence length="136" mass="15351">MSISLYSRDVASKVLITSTLLLTVSMPIGLRLFIFLLFVVGYDSADYCMKCDDNNPISTCMLGGDLIADEDDECPPGKSSCYRMKYVLNSNGDERVQRGCDSPNFCIEQRQRGDIHIRRCVQCDTYYCNKGSLKYP</sequence>
<evidence type="ECO:0008006" key="4">
    <source>
        <dbReference type="Google" id="ProtNLM"/>
    </source>
</evidence>
<comment type="caution">
    <text evidence="2">The sequence shown here is derived from an EMBL/GenBank/DDBJ whole genome shotgun (WGS) entry which is preliminary data.</text>
</comment>
<dbReference type="Proteomes" id="UP001431783">
    <property type="component" value="Unassembled WGS sequence"/>
</dbReference>
<keyword evidence="3" id="KW-1185">Reference proteome</keyword>
<evidence type="ECO:0000313" key="3">
    <source>
        <dbReference type="Proteomes" id="UP001431783"/>
    </source>
</evidence>
<protein>
    <recommendedName>
        <fullName evidence="4">Protein quiver</fullName>
    </recommendedName>
</protein>
<dbReference type="AlphaFoldDB" id="A0AAW1UV11"/>
<gene>
    <name evidence="2" type="ORF">WA026_021113</name>
</gene>
<proteinExistence type="predicted"/>
<organism evidence="2 3">
    <name type="scientific">Henosepilachna vigintioctopunctata</name>
    <dbReference type="NCBI Taxonomy" id="420089"/>
    <lineage>
        <taxon>Eukaryota</taxon>
        <taxon>Metazoa</taxon>
        <taxon>Ecdysozoa</taxon>
        <taxon>Arthropoda</taxon>
        <taxon>Hexapoda</taxon>
        <taxon>Insecta</taxon>
        <taxon>Pterygota</taxon>
        <taxon>Neoptera</taxon>
        <taxon>Endopterygota</taxon>
        <taxon>Coleoptera</taxon>
        <taxon>Polyphaga</taxon>
        <taxon>Cucujiformia</taxon>
        <taxon>Coccinelloidea</taxon>
        <taxon>Coccinellidae</taxon>
        <taxon>Epilachninae</taxon>
        <taxon>Epilachnini</taxon>
        <taxon>Henosepilachna</taxon>
    </lineage>
</organism>
<keyword evidence="1" id="KW-0472">Membrane</keyword>
<dbReference type="SUPFAM" id="SSF57302">
    <property type="entry name" value="Snake toxin-like"/>
    <property type="match status" value="1"/>
</dbReference>
<dbReference type="InterPro" id="IPR045860">
    <property type="entry name" value="Snake_toxin-like_sf"/>
</dbReference>
<keyword evidence="1" id="KW-0812">Transmembrane</keyword>
<name>A0AAW1UV11_9CUCU</name>
<evidence type="ECO:0000313" key="2">
    <source>
        <dbReference type="EMBL" id="KAK9887262.1"/>
    </source>
</evidence>
<evidence type="ECO:0000256" key="1">
    <source>
        <dbReference type="SAM" id="Phobius"/>
    </source>
</evidence>
<dbReference type="EMBL" id="JARQZJ010000106">
    <property type="protein sequence ID" value="KAK9887262.1"/>
    <property type="molecule type" value="Genomic_DNA"/>
</dbReference>